<dbReference type="Gene3D" id="3.40.50.980">
    <property type="match status" value="2"/>
</dbReference>
<keyword evidence="8" id="KW-1185">Reference proteome</keyword>
<keyword evidence="3" id="KW-0547">Nucleotide-binding</keyword>
<dbReference type="AlphaFoldDB" id="A0A507BXF4"/>
<dbReference type="InterPro" id="IPR045851">
    <property type="entry name" value="AMP-bd_C_sf"/>
</dbReference>
<sequence>MLPITDLDVVTFLLEARGAASLPRRDWPALIEYETDRIITFGEYVEMVNKFSAGIQKIGLRRGQTLSLFVPNHIYFPIVLLGTLRAGGICSPANPGYTADEYAYQLTDSKSKWIVTCEAALPTALKAADIAGISKSFIFLIDSAPTVTDYKTVDQIIAEAKTLPLYQIRYTADDLENTPAVLCYSSGTTGRSKGVETTHKNLVANVSQLDQFEGRETIIPGIDKWPAILPMFHIFGLTVVTMWSAFSGVALVVQNRFSLGAFCESVQKHKLTMCHVVPPIVIALAKAPVVSNYDFSSVRVWFSGAAPLATEVQMEAQARVGGIFKQGYGMTECSPVTHLNPNHKVKFGSIGPLICNMECQIVDPETNEVRGPGGTGEIWVRGPNVMKGYWNNAEATKNTITSDGWLMTGDIGYVDEDGYVFIVDRLKELIKFKGFQVPPAELEGYLLTHPAISDAAVIGRPDDEAGELPRGFIVVKPGSEVTEAEIVAFIAAKVANHKRLRGGVRFIDVIPKSASGKILRRELRDLDREEVEHAKKNEE</sequence>
<dbReference type="GeneID" id="42005922"/>
<evidence type="ECO:0000313" key="7">
    <source>
        <dbReference type="EMBL" id="TPX32112.1"/>
    </source>
</evidence>
<evidence type="ECO:0000256" key="3">
    <source>
        <dbReference type="ARBA" id="ARBA00022741"/>
    </source>
</evidence>
<dbReference type="EMBL" id="QEAO01000034">
    <property type="protein sequence ID" value="TPX32112.1"/>
    <property type="molecule type" value="Genomic_DNA"/>
</dbReference>
<evidence type="ECO:0000259" key="6">
    <source>
        <dbReference type="Pfam" id="PF13193"/>
    </source>
</evidence>
<dbReference type="InterPro" id="IPR020845">
    <property type="entry name" value="AMP-binding_CS"/>
</dbReference>
<evidence type="ECO:0008006" key="9">
    <source>
        <dbReference type="Google" id="ProtNLM"/>
    </source>
</evidence>
<proteinExistence type="inferred from homology"/>
<accession>A0A507BXF4</accession>
<evidence type="ECO:0000256" key="2">
    <source>
        <dbReference type="ARBA" id="ARBA00022598"/>
    </source>
</evidence>
<dbReference type="InterPro" id="IPR000873">
    <property type="entry name" value="AMP-dep_synth/lig_dom"/>
</dbReference>
<reference evidence="7 8" key="1">
    <citation type="journal article" date="2019" name="Sci. Rep.">
        <title>Comparative genomics of chytrid fungi reveal insights into the obligate biotrophic and pathogenic lifestyle of Synchytrium endobioticum.</title>
        <authorList>
            <person name="van de Vossenberg B.T.L.H."/>
            <person name="Warris S."/>
            <person name="Nguyen H.D.T."/>
            <person name="van Gent-Pelzer M.P.E."/>
            <person name="Joly D.L."/>
            <person name="van de Geest H.C."/>
            <person name="Bonants P.J.M."/>
            <person name="Smith D.S."/>
            <person name="Levesque C.A."/>
            <person name="van der Lee T.A.J."/>
        </authorList>
    </citation>
    <scope>NUCLEOTIDE SEQUENCE [LARGE SCALE GENOMIC DNA]</scope>
    <source>
        <strain evidence="7 8">JEL517</strain>
    </source>
</reference>
<evidence type="ECO:0000256" key="4">
    <source>
        <dbReference type="ARBA" id="ARBA00022840"/>
    </source>
</evidence>
<dbReference type="STRING" id="1806994.A0A507BXF4"/>
<dbReference type="Gene3D" id="2.30.38.10">
    <property type="entry name" value="Luciferase, Domain 3"/>
    <property type="match status" value="1"/>
</dbReference>
<dbReference type="RefSeq" id="XP_031023374.1">
    <property type="nucleotide sequence ID" value="XM_031170625.1"/>
</dbReference>
<dbReference type="GO" id="GO:0016405">
    <property type="term" value="F:CoA-ligase activity"/>
    <property type="evidence" value="ECO:0007669"/>
    <property type="project" value="TreeGrafter"/>
</dbReference>
<evidence type="ECO:0000313" key="8">
    <source>
        <dbReference type="Proteomes" id="UP000319731"/>
    </source>
</evidence>
<keyword evidence="4" id="KW-0067">ATP-binding</keyword>
<dbReference type="SUPFAM" id="SSF56801">
    <property type="entry name" value="Acetyl-CoA synthetase-like"/>
    <property type="match status" value="1"/>
</dbReference>
<dbReference type="PANTHER" id="PTHR24096">
    <property type="entry name" value="LONG-CHAIN-FATTY-ACID--COA LIGASE"/>
    <property type="match status" value="1"/>
</dbReference>
<dbReference type="InterPro" id="IPR025110">
    <property type="entry name" value="AMP-bd_C"/>
</dbReference>
<dbReference type="FunFam" id="3.40.50.12780:FF:000003">
    <property type="entry name" value="Long-chain-fatty-acid--CoA ligase FadD"/>
    <property type="match status" value="1"/>
</dbReference>
<feature type="domain" description="AMP-binding enzyme C-terminal" evidence="6">
    <location>
        <begin position="441"/>
        <end position="517"/>
    </location>
</feature>
<comment type="similarity">
    <text evidence="1">Belongs to the ATP-dependent AMP-binding enzyme family.</text>
</comment>
<comment type="caution">
    <text evidence="7">The sequence shown here is derived from an EMBL/GenBank/DDBJ whole genome shotgun (WGS) entry which is preliminary data.</text>
</comment>
<feature type="domain" description="AMP-dependent synthetase/ligase" evidence="5">
    <location>
        <begin position="25"/>
        <end position="390"/>
    </location>
</feature>
<dbReference type="FunFam" id="3.30.300.30:FF:000007">
    <property type="entry name" value="4-coumarate--CoA ligase 2"/>
    <property type="match status" value="1"/>
</dbReference>
<evidence type="ECO:0000259" key="5">
    <source>
        <dbReference type="Pfam" id="PF00501"/>
    </source>
</evidence>
<evidence type="ECO:0000256" key="1">
    <source>
        <dbReference type="ARBA" id="ARBA00006432"/>
    </source>
</evidence>
<dbReference type="PANTHER" id="PTHR24096:SF149">
    <property type="entry name" value="AMP-BINDING DOMAIN-CONTAINING PROTEIN-RELATED"/>
    <property type="match status" value="1"/>
</dbReference>
<dbReference type="Gene3D" id="3.30.300.30">
    <property type="match status" value="1"/>
</dbReference>
<gene>
    <name evidence="7" type="ORF">SmJEL517_g04697</name>
</gene>
<dbReference type="OrthoDB" id="1898221at2759"/>
<name>A0A507BXF4_9FUNG</name>
<protein>
    <recommendedName>
        <fullName evidence="9">4-coumarate--CoA ligase</fullName>
    </recommendedName>
</protein>
<dbReference type="PROSITE" id="PS00455">
    <property type="entry name" value="AMP_BINDING"/>
    <property type="match status" value="1"/>
</dbReference>
<organism evidence="7 8">
    <name type="scientific">Synchytrium microbalum</name>
    <dbReference type="NCBI Taxonomy" id="1806994"/>
    <lineage>
        <taxon>Eukaryota</taxon>
        <taxon>Fungi</taxon>
        <taxon>Fungi incertae sedis</taxon>
        <taxon>Chytridiomycota</taxon>
        <taxon>Chytridiomycota incertae sedis</taxon>
        <taxon>Chytridiomycetes</taxon>
        <taxon>Synchytriales</taxon>
        <taxon>Synchytriaceae</taxon>
        <taxon>Synchytrium</taxon>
    </lineage>
</organism>
<dbReference type="CDD" id="cd05911">
    <property type="entry name" value="Firefly_Luc_like"/>
    <property type="match status" value="1"/>
</dbReference>
<dbReference type="Pfam" id="PF00501">
    <property type="entry name" value="AMP-binding"/>
    <property type="match status" value="1"/>
</dbReference>
<dbReference type="GO" id="GO:0005524">
    <property type="term" value="F:ATP binding"/>
    <property type="evidence" value="ECO:0007669"/>
    <property type="project" value="UniProtKB-KW"/>
</dbReference>
<keyword evidence="2" id="KW-0436">Ligase</keyword>
<dbReference type="Proteomes" id="UP000319731">
    <property type="component" value="Unassembled WGS sequence"/>
</dbReference>
<dbReference type="Pfam" id="PF13193">
    <property type="entry name" value="AMP-binding_C"/>
    <property type="match status" value="1"/>
</dbReference>